<dbReference type="PROSITE" id="PS50294">
    <property type="entry name" value="WD_REPEATS_REGION"/>
    <property type="match status" value="2"/>
</dbReference>
<gene>
    <name evidence="4" type="ORF">GCM10009765_21140</name>
</gene>
<dbReference type="InterPro" id="IPR001680">
    <property type="entry name" value="WD40_rpt"/>
</dbReference>
<dbReference type="RefSeq" id="WP_163572605.1">
    <property type="nucleotide sequence ID" value="NZ_BAAANY010000008.1"/>
</dbReference>
<dbReference type="InterPro" id="IPR011047">
    <property type="entry name" value="Quinoprotein_ADH-like_sf"/>
</dbReference>
<dbReference type="SUPFAM" id="SSF50998">
    <property type="entry name" value="Quinoprotein alcohol dehydrogenase-like"/>
    <property type="match status" value="1"/>
</dbReference>
<evidence type="ECO:0008006" key="6">
    <source>
        <dbReference type="Google" id="ProtNLM"/>
    </source>
</evidence>
<dbReference type="PANTHER" id="PTHR19848">
    <property type="entry name" value="WD40 REPEAT PROTEIN"/>
    <property type="match status" value="1"/>
</dbReference>
<evidence type="ECO:0000313" key="4">
    <source>
        <dbReference type="EMBL" id="GAA1671504.1"/>
    </source>
</evidence>
<dbReference type="PROSITE" id="PS50082">
    <property type="entry name" value="WD_REPEATS_2"/>
    <property type="match status" value="2"/>
</dbReference>
<protein>
    <recommendedName>
        <fullName evidence="6">WD40 repeat domain-containing protein</fullName>
    </recommendedName>
</protein>
<sequence>MSSPRVTFEGHGRQAVAVSPDLRTVVTTDYSLFAVYDVATGELLRSFETEYTEDCNQLLIHPDGRRLLSGNGSFGAVVRVHDLESGVEEAAFGISDDTLYFLLLPDNRRILTAYLQLDLWDLDGELTEPLWTQDKEPGGSPSVLHPNGEWIISRCGERLMYFSVADGSLVREIKLAHDDPEMLAEADSAGLILPDGRRVIFAIDNGITAMDVFDTETGERLPPLQGHTGQVLGLALSPSGDRFASVAADGFVRVWDSTSLECIWTVKAHEGKAADVTFCGDNAVITVGADGDGRLWDLD</sequence>
<keyword evidence="1 3" id="KW-0853">WD repeat</keyword>
<feature type="repeat" description="WD" evidence="3">
    <location>
        <begin position="266"/>
        <end position="299"/>
    </location>
</feature>
<evidence type="ECO:0000256" key="3">
    <source>
        <dbReference type="PROSITE-ProRule" id="PRU00221"/>
    </source>
</evidence>
<dbReference type="Gene3D" id="2.130.10.10">
    <property type="entry name" value="YVTN repeat-like/Quinoprotein amine dehydrogenase"/>
    <property type="match status" value="2"/>
</dbReference>
<evidence type="ECO:0000313" key="5">
    <source>
        <dbReference type="Proteomes" id="UP001500618"/>
    </source>
</evidence>
<dbReference type="EMBL" id="BAAANY010000008">
    <property type="protein sequence ID" value="GAA1671504.1"/>
    <property type="molecule type" value="Genomic_DNA"/>
</dbReference>
<accession>A0ABN2GII3</accession>
<feature type="repeat" description="WD" evidence="3">
    <location>
        <begin position="224"/>
        <end position="265"/>
    </location>
</feature>
<comment type="caution">
    <text evidence="4">The sequence shown here is derived from an EMBL/GenBank/DDBJ whole genome shotgun (WGS) entry which is preliminary data.</text>
</comment>
<keyword evidence="5" id="KW-1185">Reference proteome</keyword>
<dbReference type="SMART" id="SM00320">
    <property type="entry name" value="WD40"/>
    <property type="match status" value="4"/>
</dbReference>
<keyword evidence="2" id="KW-0677">Repeat</keyword>
<dbReference type="InterPro" id="IPR015943">
    <property type="entry name" value="WD40/YVTN_repeat-like_dom_sf"/>
</dbReference>
<evidence type="ECO:0000256" key="1">
    <source>
        <dbReference type="ARBA" id="ARBA00022574"/>
    </source>
</evidence>
<name>A0ABN2GII3_9ACTN</name>
<reference evidence="4 5" key="1">
    <citation type="journal article" date="2019" name="Int. J. Syst. Evol. Microbiol.">
        <title>The Global Catalogue of Microorganisms (GCM) 10K type strain sequencing project: providing services to taxonomists for standard genome sequencing and annotation.</title>
        <authorList>
            <consortium name="The Broad Institute Genomics Platform"/>
            <consortium name="The Broad Institute Genome Sequencing Center for Infectious Disease"/>
            <person name="Wu L."/>
            <person name="Ma J."/>
        </authorList>
    </citation>
    <scope>NUCLEOTIDE SEQUENCE [LARGE SCALE GENOMIC DNA]</scope>
    <source>
        <strain evidence="4 5">JCM 14718</strain>
    </source>
</reference>
<evidence type="ECO:0000256" key="2">
    <source>
        <dbReference type="ARBA" id="ARBA00022737"/>
    </source>
</evidence>
<dbReference type="Proteomes" id="UP001500618">
    <property type="component" value="Unassembled WGS sequence"/>
</dbReference>
<organism evidence="4 5">
    <name type="scientific">Fodinicola feengrottensis</name>
    <dbReference type="NCBI Taxonomy" id="435914"/>
    <lineage>
        <taxon>Bacteria</taxon>
        <taxon>Bacillati</taxon>
        <taxon>Actinomycetota</taxon>
        <taxon>Actinomycetes</taxon>
        <taxon>Mycobacteriales</taxon>
        <taxon>Fodinicola</taxon>
    </lineage>
</organism>
<proteinExistence type="predicted"/>
<dbReference type="PANTHER" id="PTHR19848:SF8">
    <property type="entry name" value="F-BOX AND WD REPEAT DOMAIN CONTAINING 7"/>
    <property type="match status" value="1"/>
</dbReference>
<dbReference type="Pfam" id="PF00400">
    <property type="entry name" value="WD40"/>
    <property type="match status" value="2"/>
</dbReference>